<dbReference type="EMBL" id="JBHUGS010000002">
    <property type="protein sequence ID" value="MFD1951363.1"/>
    <property type="molecule type" value="Genomic_DNA"/>
</dbReference>
<comment type="caution">
    <text evidence="1">The sequence shown here is derived from an EMBL/GenBank/DDBJ whole genome shotgun (WGS) entry which is preliminary data.</text>
</comment>
<accession>A0ABW4TZ79</accession>
<name>A0ABW4TZ79_9SPHN</name>
<evidence type="ECO:0000313" key="1">
    <source>
        <dbReference type="EMBL" id="MFD1951363.1"/>
    </source>
</evidence>
<protein>
    <submittedName>
        <fullName evidence="1">P27 family phage terminase small subunit</fullName>
    </submittedName>
</protein>
<evidence type="ECO:0000313" key="2">
    <source>
        <dbReference type="Proteomes" id="UP001597400"/>
    </source>
</evidence>
<dbReference type="RefSeq" id="WP_380929957.1">
    <property type="nucleotide sequence ID" value="NZ_JBHUGS010000002.1"/>
</dbReference>
<keyword evidence="2" id="KW-1185">Reference proteome</keyword>
<dbReference type="Proteomes" id="UP001597400">
    <property type="component" value="Unassembled WGS sequence"/>
</dbReference>
<reference evidence="2" key="1">
    <citation type="journal article" date="2019" name="Int. J. Syst. Evol. Microbiol.">
        <title>The Global Catalogue of Microorganisms (GCM) 10K type strain sequencing project: providing services to taxonomists for standard genome sequencing and annotation.</title>
        <authorList>
            <consortium name="The Broad Institute Genomics Platform"/>
            <consortium name="The Broad Institute Genome Sequencing Center for Infectious Disease"/>
            <person name="Wu L."/>
            <person name="Ma J."/>
        </authorList>
    </citation>
    <scope>NUCLEOTIDE SEQUENCE [LARGE SCALE GENOMIC DNA]</scope>
    <source>
        <strain evidence="2">CGMCC 1.12702</strain>
    </source>
</reference>
<proteinExistence type="predicted"/>
<dbReference type="InterPro" id="IPR006448">
    <property type="entry name" value="Phage_term_ssu_P27"/>
</dbReference>
<dbReference type="Pfam" id="PF05119">
    <property type="entry name" value="Terminase_4"/>
    <property type="match status" value="1"/>
</dbReference>
<organism evidence="1 2">
    <name type="scientific">Sphingomonas arantia</name>
    <dbReference type="NCBI Taxonomy" id="1460676"/>
    <lineage>
        <taxon>Bacteria</taxon>
        <taxon>Pseudomonadati</taxon>
        <taxon>Pseudomonadota</taxon>
        <taxon>Alphaproteobacteria</taxon>
        <taxon>Sphingomonadales</taxon>
        <taxon>Sphingomonadaceae</taxon>
        <taxon>Sphingomonas</taxon>
    </lineage>
</organism>
<sequence>MADVIAIDGGDGVPPEPNWTRYFGRKADRETASEHWKRVISEMRSAEKLAVANTHAIQRLVVAYVTFDISAKAVLKLGPVVPAPRTKVLTYNPWWTTMSNAASQAQALEKELCISPRERGAGAKVVKAARRTTGADRYLKKRGE</sequence>
<gene>
    <name evidence="1" type="ORF">ACFSGX_11370</name>
</gene>